<organism evidence="2 3">
    <name type="scientific">Acrocarpospora pleiomorpha</name>
    <dbReference type="NCBI Taxonomy" id="90975"/>
    <lineage>
        <taxon>Bacteria</taxon>
        <taxon>Bacillati</taxon>
        <taxon>Actinomycetota</taxon>
        <taxon>Actinomycetes</taxon>
        <taxon>Streptosporangiales</taxon>
        <taxon>Streptosporangiaceae</taxon>
        <taxon>Acrocarpospora</taxon>
    </lineage>
</organism>
<dbReference type="AlphaFoldDB" id="A0A5M3XEA7"/>
<feature type="compositionally biased region" description="Pro residues" evidence="1">
    <location>
        <begin position="31"/>
        <end position="42"/>
    </location>
</feature>
<sequence length="65" mass="6203">MASTSAASGSGLAQGVAPTPGMTPTSAAPNPDLPGVPHPTPASPGASHLTPVPPEASIQPRLGLQ</sequence>
<comment type="caution">
    <text evidence="2">The sequence shown here is derived from an EMBL/GenBank/DDBJ whole genome shotgun (WGS) entry which is preliminary data.</text>
</comment>
<evidence type="ECO:0000256" key="1">
    <source>
        <dbReference type="SAM" id="MobiDB-lite"/>
    </source>
</evidence>
<protein>
    <submittedName>
        <fullName evidence="2">Uncharacterized protein</fullName>
    </submittedName>
</protein>
<dbReference type="Proteomes" id="UP000377595">
    <property type="component" value="Unassembled WGS sequence"/>
</dbReference>
<reference evidence="2 3" key="1">
    <citation type="submission" date="2019-10" db="EMBL/GenBank/DDBJ databases">
        <title>Whole genome shotgun sequence of Acrocarpospora pleiomorpha NBRC 16267.</title>
        <authorList>
            <person name="Ichikawa N."/>
            <person name="Kimura A."/>
            <person name="Kitahashi Y."/>
            <person name="Komaki H."/>
            <person name="Oguchi A."/>
        </authorList>
    </citation>
    <scope>NUCLEOTIDE SEQUENCE [LARGE SCALE GENOMIC DNA]</scope>
    <source>
        <strain evidence="2 3">NBRC 16267</strain>
    </source>
</reference>
<evidence type="ECO:0000313" key="3">
    <source>
        <dbReference type="Proteomes" id="UP000377595"/>
    </source>
</evidence>
<accession>A0A5M3XEA7</accession>
<feature type="compositionally biased region" description="Low complexity" evidence="1">
    <location>
        <begin position="1"/>
        <end position="17"/>
    </location>
</feature>
<name>A0A5M3XEA7_9ACTN</name>
<gene>
    <name evidence="2" type="ORF">Aple_028410</name>
</gene>
<dbReference type="EMBL" id="BLAF01000013">
    <property type="protein sequence ID" value="GES19945.1"/>
    <property type="molecule type" value="Genomic_DNA"/>
</dbReference>
<evidence type="ECO:0000313" key="2">
    <source>
        <dbReference type="EMBL" id="GES19945.1"/>
    </source>
</evidence>
<keyword evidence="3" id="KW-1185">Reference proteome</keyword>
<proteinExistence type="predicted"/>
<feature type="region of interest" description="Disordered" evidence="1">
    <location>
        <begin position="1"/>
        <end position="65"/>
    </location>
</feature>